<keyword evidence="2" id="KW-0472">Membrane</keyword>
<dbReference type="PROSITE" id="PS00901">
    <property type="entry name" value="CYS_SYNTHASE"/>
    <property type="match status" value="1"/>
</dbReference>
<reference evidence="4 5" key="1">
    <citation type="journal article" date="2020" name="Elife">
        <title>Loss of centromere function drives karyotype evolution in closely related Malassezia species.</title>
        <authorList>
            <person name="Sankaranarayanan S.R."/>
            <person name="Ianiri G."/>
            <person name="Coelho M.A."/>
            <person name="Reza M.H."/>
            <person name="Thimmappa B.C."/>
            <person name="Ganguly P."/>
            <person name="Vadnala R.N."/>
            <person name="Sun S."/>
            <person name="Siddharthan R."/>
            <person name="Tellgren-Roth C."/>
            <person name="Dawson T.L."/>
            <person name="Heitman J."/>
            <person name="Sanyal K."/>
        </authorList>
    </citation>
    <scope>NUCLEOTIDE SEQUENCE [LARGE SCALE GENOMIC DNA]</scope>
    <source>
        <strain evidence="4">CBS14141</strain>
    </source>
</reference>
<keyword evidence="4" id="KW-0808">Transferase</keyword>
<dbReference type="Gene3D" id="3.40.50.1100">
    <property type="match status" value="2"/>
</dbReference>
<dbReference type="InterPro" id="IPR036052">
    <property type="entry name" value="TrpB-like_PALP_sf"/>
</dbReference>
<gene>
    <name evidence="4" type="primary">cys12</name>
    <name evidence="4" type="ORF">GLX27_001425</name>
</gene>
<dbReference type="InterPro" id="IPR050214">
    <property type="entry name" value="Cys_Synth/Cystath_Beta-Synth"/>
</dbReference>
<dbReference type="Proteomes" id="UP000818624">
    <property type="component" value="Chromosome 1"/>
</dbReference>
<dbReference type="InterPro" id="IPR001926">
    <property type="entry name" value="TrpB-like_PALP"/>
</dbReference>
<sequence>MSAWLTRLFERLHLNRNGIFGVGFVSGLIVGLGSLAFAKLHKVLLNTVWNPRLPKRWSARRVGYEAPEHFEPVELRRSGKIVDGIAGMIGNTPLMRINSLSELTGCEILGKAEFLNPGGSPKDRVALEIIKQAEERGDLVPNVGSWIFEGTVGSTGISIATLARAKGYNCCIIVPDDVAEEKAQLLRRLGAKVEAVRPRGIVDPRHFVNEARARAKAWTPNAYEPYARAFFADQFETEANFYAHYHHTGPEIWEQTNGNLDAFVSGAGTGGTIAGVAAYIKRKAGEQEHGKDPLVIAADPPGSGVYNRVKYGVLYNSTEAEGTRRRHQVDSVVEGIGLNRLTHNLEMGLPYINNAVRVTDDEAVRMSRYIASHDGLFLGSSSAVHCVAAVRVALQLKAERLEASGKEAEQKLPDGIPNLPAMQMEDRPVVVTILCDSGSRHLSKFQNDEAMEKRGLQVSDDISDILGASIAHHPI</sequence>
<organism evidence="4 5">
    <name type="scientific">Malassezia furfur</name>
    <name type="common">Pityriasis versicolor infection agent</name>
    <name type="synonym">Pityrosporum furfur</name>
    <dbReference type="NCBI Taxonomy" id="55194"/>
    <lineage>
        <taxon>Eukaryota</taxon>
        <taxon>Fungi</taxon>
        <taxon>Dikarya</taxon>
        <taxon>Basidiomycota</taxon>
        <taxon>Ustilaginomycotina</taxon>
        <taxon>Malasseziomycetes</taxon>
        <taxon>Malasseziales</taxon>
        <taxon>Malasseziaceae</taxon>
        <taxon>Malassezia</taxon>
    </lineage>
</organism>
<evidence type="ECO:0000256" key="2">
    <source>
        <dbReference type="SAM" id="Phobius"/>
    </source>
</evidence>
<dbReference type="EC" id="2.5.1.47" evidence="4"/>
<dbReference type="CDD" id="cd01561">
    <property type="entry name" value="CBS_like"/>
    <property type="match status" value="1"/>
</dbReference>
<protein>
    <submittedName>
        <fullName evidence="4">Cysteine synthase</fullName>
        <ecNumber evidence="4">2.5.1.47</ecNumber>
    </submittedName>
</protein>
<dbReference type="SUPFAM" id="SSF53686">
    <property type="entry name" value="Tryptophan synthase beta subunit-like PLP-dependent enzymes"/>
    <property type="match status" value="1"/>
</dbReference>
<feature type="domain" description="Tryptophan synthase beta chain-like PALP" evidence="3">
    <location>
        <begin position="87"/>
        <end position="399"/>
    </location>
</feature>
<accession>A0ABY8EMM4</accession>
<proteinExistence type="predicted"/>
<evidence type="ECO:0000313" key="5">
    <source>
        <dbReference type="Proteomes" id="UP000818624"/>
    </source>
</evidence>
<dbReference type="GO" id="GO:0004124">
    <property type="term" value="F:cysteine synthase activity"/>
    <property type="evidence" value="ECO:0007669"/>
    <property type="project" value="UniProtKB-EC"/>
</dbReference>
<feature type="transmembrane region" description="Helical" evidence="2">
    <location>
        <begin position="20"/>
        <end position="38"/>
    </location>
</feature>
<evidence type="ECO:0000259" key="3">
    <source>
        <dbReference type="Pfam" id="PF00291"/>
    </source>
</evidence>
<keyword evidence="2" id="KW-0812">Transmembrane</keyword>
<dbReference type="Pfam" id="PF00291">
    <property type="entry name" value="PALP"/>
    <property type="match status" value="1"/>
</dbReference>
<keyword evidence="5" id="KW-1185">Reference proteome</keyword>
<dbReference type="EMBL" id="CP046234">
    <property type="protein sequence ID" value="WFD46783.1"/>
    <property type="molecule type" value="Genomic_DNA"/>
</dbReference>
<dbReference type="InterPro" id="IPR001216">
    <property type="entry name" value="P-phosphate_BS"/>
</dbReference>
<keyword evidence="2" id="KW-1133">Transmembrane helix</keyword>
<dbReference type="PANTHER" id="PTHR10314">
    <property type="entry name" value="CYSTATHIONINE BETA-SYNTHASE"/>
    <property type="match status" value="1"/>
</dbReference>
<name>A0ABY8EMM4_MALFU</name>
<evidence type="ECO:0000256" key="1">
    <source>
        <dbReference type="ARBA" id="ARBA00001933"/>
    </source>
</evidence>
<comment type="cofactor">
    <cofactor evidence="1">
        <name>pyridoxal 5'-phosphate</name>
        <dbReference type="ChEBI" id="CHEBI:597326"/>
    </cofactor>
</comment>
<evidence type="ECO:0000313" key="4">
    <source>
        <dbReference type="EMBL" id="WFD46783.1"/>
    </source>
</evidence>